<evidence type="ECO:0000256" key="1">
    <source>
        <dbReference type="SAM" id="Phobius"/>
    </source>
</evidence>
<gene>
    <name evidence="3" type="ORF">Ga0609869_000222</name>
</gene>
<dbReference type="InterPro" id="IPR036465">
    <property type="entry name" value="vWFA_dom_sf"/>
</dbReference>
<keyword evidence="1" id="KW-0472">Membrane</keyword>
<feature type="domain" description="Putative Flp pilus-assembly TadG-like N-terminal" evidence="2">
    <location>
        <begin position="24"/>
        <end position="69"/>
    </location>
</feature>
<dbReference type="EMBL" id="JBEHHI010000001">
    <property type="protein sequence ID" value="MEX5726869.1"/>
    <property type="molecule type" value="Genomic_DNA"/>
</dbReference>
<dbReference type="Pfam" id="PF13400">
    <property type="entry name" value="Tad"/>
    <property type="match status" value="1"/>
</dbReference>
<evidence type="ECO:0000313" key="3">
    <source>
        <dbReference type="EMBL" id="MEX5726869.1"/>
    </source>
</evidence>
<dbReference type="Proteomes" id="UP001560019">
    <property type="component" value="Unassembled WGS sequence"/>
</dbReference>
<protein>
    <submittedName>
        <fullName evidence="3">Flp pilus assembly protein TadG</fullName>
    </submittedName>
</protein>
<proteinExistence type="predicted"/>
<evidence type="ECO:0000313" key="4">
    <source>
        <dbReference type="Proteomes" id="UP001560019"/>
    </source>
</evidence>
<dbReference type="InterPro" id="IPR028087">
    <property type="entry name" value="Tad_N"/>
</dbReference>
<keyword evidence="1" id="KW-1133">Transmembrane helix</keyword>
<keyword evidence="4" id="KW-1185">Reference proteome</keyword>
<reference evidence="3 4" key="1">
    <citation type="submission" date="2024-06" db="EMBL/GenBank/DDBJ databases">
        <title>Genome of Rhodovulum iodosum, a marine photoferrotroph.</title>
        <authorList>
            <person name="Bianchini G."/>
            <person name="Nikeleit V."/>
            <person name="Kappler A."/>
            <person name="Bryce C."/>
            <person name="Sanchez-Baracaldo P."/>
        </authorList>
    </citation>
    <scope>NUCLEOTIDE SEQUENCE [LARGE SCALE GENOMIC DNA]</scope>
    <source>
        <strain evidence="3 4">UT/N1</strain>
    </source>
</reference>
<accession>A0ABV3XNH6</accession>
<comment type="caution">
    <text evidence="3">The sequence shown here is derived from an EMBL/GenBank/DDBJ whole genome shotgun (WGS) entry which is preliminary data.</text>
</comment>
<evidence type="ECO:0000259" key="2">
    <source>
        <dbReference type="Pfam" id="PF13400"/>
    </source>
</evidence>
<dbReference type="Gene3D" id="3.40.50.410">
    <property type="entry name" value="von Willebrand factor, type A domain"/>
    <property type="match status" value="1"/>
</dbReference>
<sequence length="602" mass="67002">MRSECARDAGMASRLRGFGRNEDGSLIIFSLIMFIMMLVFAGMAIDIMRFETQRTTLQNTVDRAVLAAADLDNSADATEVVLDYFDKAGLGEYLDADDVTVLNSVAAGSLSYRRVSALARANVDTMFLNMTGIDSIEAAAFGAAEEGITNLEVSLILDVSGSMGNSSSTGRSKIYELREAAKDFVYFIQCHPDRSRGTYDASSGEEECSVDPGKVSVSLIPYSEQVVGSERLLDALNVSTEHNYSHCLIFRGDDFTELAMSDITPLDRAGHFDRYSSNRSRVQDNDPDLICQTDDDWRTVRPFVEDHEEAIGYIDQLSAGGWTSIDLAAKWGTLLLDPSVQSAVDELTASIDDEGSPVTPLIDPAFRGRPYDYGTENGMKVLVLMTDGQNTKLHLLKDAYRDGPSGVYENTSTDEIYSVYHPGRDADGDPAYVYVDDDGDNINYNGSTWHETPFGDGTDITETRVCVRWYNPWWSWRRYCSEYETTVETVEQPGDARELSFPELFARFPTEWYDRYSWHDTPWTVDQYETKDAQLRNICDEAKDEDVVIYSIGFETDGIDAAEAVLSYCATTPNHFFSADGTNLAEVFGTIATSINQLRLTQ</sequence>
<dbReference type="SUPFAM" id="SSF53300">
    <property type="entry name" value="vWA-like"/>
    <property type="match status" value="1"/>
</dbReference>
<organism evidence="3 4">
    <name type="scientific">Rhodovulum iodosum</name>
    <dbReference type="NCBI Taxonomy" id="68291"/>
    <lineage>
        <taxon>Bacteria</taxon>
        <taxon>Pseudomonadati</taxon>
        <taxon>Pseudomonadota</taxon>
        <taxon>Alphaproteobacteria</taxon>
        <taxon>Rhodobacterales</taxon>
        <taxon>Paracoccaceae</taxon>
        <taxon>Rhodovulum</taxon>
    </lineage>
</organism>
<feature type="transmembrane region" description="Helical" evidence="1">
    <location>
        <begin position="26"/>
        <end position="45"/>
    </location>
</feature>
<name>A0ABV3XNH6_9RHOB</name>
<keyword evidence="1" id="KW-0812">Transmembrane</keyword>